<dbReference type="EMBL" id="QKZT01000004">
    <property type="protein sequence ID" value="PZX54762.1"/>
    <property type="molecule type" value="Genomic_DNA"/>
</dbReference>
<dbReference type="InterPro" id="IPR021428">
    <property type="entry name" value="DUF3078"/>
</dbReference>
<proteinExistence type="predicted"/>
<keyword evidence="3" id="KW-1185">Reference proteome</keyword>
<gene>
    <name evidence="2" type="ORF">LV85_01100</name>
</gene>
<dbReference type="RefSeq" id="WP_111317183.1">
    <property type="nucleotide sequence ID" value="NZ_QKZT01000004.1"/>
</dbReference>
<feature type="chain" id="PRO_5015887407" description="DUF3078 family protein" evidence="1">
    <location>
        <begin position="20"/>
        <end position="299"/>
    </location>
</feature>
<evidence type="ECO:0000313" key="2">
    <source>
        <dbReference type="EMBL" id="PZX54762.1"/>
    </source>
</evidence>
<protein>
    <recommendedName>
        <fullName evidence="4">DUF3078 family protein</fullName>
    </recommendedName>
</protein>
<accession>A0A2W7SVJ1</accession>
<dbReference type="Proteomes" id="UP000248882">
    <property type="component" value="Unassembled WGS sequence"/>
</dbReference>
<evidence type="ECO:0000256" key="1">
    <source>
        <dbReference type="SAM" id="SignalP"/>
    </source>
</evidence>
<dbReference type="OrthoDB" id="1495718at2"/>
<feature type="signal peptide" evidence="1">
    <location>
        <begin position="1"/>
        <end position="19"/>
    </location>
</feature>
<reference evidence="2 3" key="1">
    <citation type="submission" date="2018-06" db="EMBL/GenBank/DDBJ databases">
        <title>Genomic Encyclopedia of Archaeal and Bacterial Type Strains, Phase II (KMG-II): from individual species to whole genera.</title>
        <authorList>
            <person name="Goeker M."/>
        </authorList>
    </citation>
    <scope>NUCLEOTIDE SEQUENCE [LARGE SCALE GENOMIC DNA]</scope>
    <source>
        <strain evidence="2 3">DSM 19830</strain>
    </source>
</reference>
<dbReference type="AlphaFoldDB" id="A0A2W7SVJ1"/>
<evidence type="ECO:0008006" key="4">
    <source>
        <dbReference type="Google" id="ProtNLM"/>
    </source>
</evidence>
<name>A0A2W7SVJ1_9BACT</name>
<evidence type="ECO:0000313" key="3">
    <source>
        <dbReference type="Proteomes" id="UP000248882"/>
    </source>
</evidence>
<organism evidence="2 3">
    <name type="scientific">Algoriphagus chordae</name>
    <dbReference type="NCBI Taxonomy" id="237019"/>
    <lineage>
        <taxon>Bacteria</taxon>
        <taxon>Pseudomonadati</taxon>
        <taxon>Bacteroidota</taxon>
        <taxon>Cytophagia</taxon>
        <taxon>Cytophagales</taxon>
        <taxon>Cyclobacteriaceae</taxon>
        <taxon>Algoriphagus</taxon>
    </lineage>
</organism>
<dbReference type="Pfam" id="PF11276">
    <property type="entry name" value="DUF3078"/>
    <property type="match status" value="1"/>
</dbReference>
<keyword evidence="1" id="KW-0732">Signal</keyword>
<comment type="caution">
    <text evidence="2">The sequence shown here is derived from an EMBL/GenBank/DDBJ whole genome shotgun (WGS) entry which is preliminary data.</text>
</comment>
<sequence>MKRISTLFLFILFSGQLLAQEDASLTPKDTSYWLKEIQGGLNLNQAAFSGNWQGGGVNSIALGVYLNGRANYAKDKWSWDNTMDFIYGVVKNDGEEGRKSNDRIFLDSKVGYQINDKWNYFFAINFLSQFAPGYEFPEDSERMLISKFLNPGYLTTSLGVEYKPNDEFSLRISPFSPRWTFVTDTDLYMNVPENYGVEIGKTVRTEWLAFSLMADYNKKLSDNLSLMIRYQMYANYETFTFDAIDHRLDFGLTAKVSNLVNVSLTSLMIYDLDQDDKIQFSQGLALGIAFKRGNFPEKK</sequence>